<dbReference type="OrthoDB" id="2686167at2759"/>
<evidence type="ECO:0000313" key="1">
    <source>
        <dbReference type="EMBL" id="KIK27790.1"/>
    </source>
</evidence>
<sequence length="172" mass="18983">MMRCHGSHGEIPKQIDPSYWAAHVGSVGALLAPGQMVTARGVQHHNPLQTLPPTLLLWEMVHPSSPFHSMASLVIHFSIQSRTAEPWNELVDLLLFLGGLGSVREGRQIEKLAYVMGEQSTTASMFIKTECTLKIHSQLITAGMLGNVVPHTIFADHDMEKCLEVTRALGFY</sequence>
<accession>A0A0C9YRZ2</accession>
<evidence type="ECO:0000313" key="2">
    <source>
        <dbReference type="Proteomes" id="UP000054018"/>
    </source>
</evidence>
<reference evidence="1 2" key="1">
    <citation type="submission" date="2014-04" db="EMBL/GenBank/DDBJ databases">
        <authorList>
            <consortium name="DOE Joint Genome Institute"/>
            <person name="Kuo A."/>
            <person name="Kohler A."/>
            <person name="Costa M.D."/>
            <person name="Nagy L.G."/>
            <person name="Floudas D."/>
            <person name="Copeland A."/>
            <person name="Barry K.W."/>
            <person name="Cichocki N."/>
            <person name="Veneault-Fourrey C."/>
            <person name="LaButti K."/>
            <person name="Lindquist E.A."/>
            <person name="Lipzen A."/>
            <person name="Lundell T."/>
            <person name="Morin E."/>
            <person name="Murat C."/>
            <person name="Sun H."/>
            <person name="Tunlid A."/>
            <person name="Henrissat B."/>
            <person name="Grigoriev I.V."/>
            <person name="Hibbett D.S."/>
            <person name="Martin F."/>
            <person name="Nordberg H.P."/>
            <person name="Cantor M.N."/>
            <person name="Hua S.X."/>
        </authorList>
    </citation>
    <scope>NUCLEOTIDE SEQUENCE [LARGE SCALE GENOMIC DNA]</scope>
    <source>
        <strain evidence="1 2">441</strain>
    </source>
</reference>
<dbReference type="EMBL" id="KN833695">
    <property type="protein sequence ID" value="KIK27790.1"/>
    <property type="molecule type" value="Genomic_DNA"/>
</dbReference>
<keyword evidence="2" id="KW-1185">Reference proteome</keyword>
<proteinExistence type="predicted"/>
<dbReference type="HOGENOM" id="CLU_103859_0_0_1"/>
<dbReference type="Proteomes" id="UP000054018">
    <property type="component" value="Unassembled WGS sequence"/>
</dbReference>
<name>A0A0C9YRZ2_9AGAM</name>
<reference evidence="2" key="2">
    <citation type="submission" date="2015-01" db="EMBL/GenBank/DDBJ databases">
        <title>Evolutionary Origins and Diversification of the Mycorrhizal Mutualists.</title>
        <authorList>
            <consortium name="DOE Joint Genome Institute"/>
            <consortium name="Mycorrhizal Genomics Consortium"/>
            <person name="Kohler A."/>
            <person name="Kuo A."/>
            <person name="Nagy L.G."/>
            <person name="Floudas D."/>
            <person name="Copeland A."/>
            <person name="Barry K.W."/>
            <person name="Cichocki N."/>
            <person name="Veneault-Fourrey C."/>
            <person name="LaButti K."/>
            <person name="Lindquist E.A."/>
            <person name="Lipzen A."/>
            <person name="Lundell T."/>
            <person name="Morin E."/>
            <person name="Murat C."/>
            <person name="Riley R."/>
            <person name="Ohm R."/>
            <person name="Sun H."/>
            <person name="Tunlid A."/>
            <person name="Henrissat B."/>
            <person name="Grigoriev I.V."/>
            <person name="Hibbett D.S."/>
            <person name="Martin F."/>
        </authorList>
    </citation>
    <scope>NUCLEOTIDE SEQUENCE [LARGE SCALE GENOMIC DNA]</scope>
    <source>
        <strain evidence="2">441</strain>
    </source>
</reference>
<protein>
    <submittedName>
        <fullName evidence="1">Unplaced genomic scaffold scaffold_11, whole genome shotgun sequence</fullName>
    </submittedName>
</protein>
<organism evidence="1 2">
    <name type="scientific">Pisolithus microcarpus 441</name>
    <dbReference type="NCBI Taxonomy" id="765257"/>
    <lineage>
        <taxon>Eukaryota</taxon>
        <taxon>Fungi</taxon>
        <taxon>Dikarya</taxon>
        <taxon>Basidiomycota</taxon>
        <taxon>Agaricomycotina</taxon>
        <taxon>Agaricomycetes</taxon>
        <taxon>Agaricomycetidae</taxon>
        <taxon>Boletales</taxon>
        <taxon>Sclerodermatineae</taxon>
        <taxon>Pisolithaceae</taxon>
        <taxon>Pisolithus</taxon>
    </lineage>
</organism>
<dbReference type="AlphaFoldDB" id="A0A0C9YRZ2"/>
<gene>
    <name evidence="1" type="ORF">PISMIDRAFT_22061</name>
</gene>